<dbReference type="AlphaFoldDB" id="A0A9E2L6H6"/>
<feature type="transmembrane region" description="Helical" evidence="1">
    <location>
        <begin position="95"/>
        <end position="112"/>
    </location>
</feature>
<dbReference type="Pfam" id="PF12773">
    <property type="entry name" value="DZR"/>
    <property type="match status" value="1"/>
</dbReference>
<name>A0A9E2L6H6_9BACT</name>
<gene>
    <name evidence="3" type="ORF">H9789_08610</name>
</gene>
<dbReference type="Proteomes" id="UP000823865">
    <property type="component" value="Unassembled WGS sequence"/>
</dbReference>
<keyword evidence="1" id="KW-1133">Transmembrane helix</keyword>
<evidence type="ECO:0000256" key="1">
    <source>
        <dbReference type="SAM" id="Phobius"/>
    </source>
</evidence>
<dbReference type="InterPro" id="IPR025874">
    <property type="entry name" value="DZR"/>
</dbReference>
<feature type="transmembrane region" description="Helical" evidence="1">
    <location>
        <begin position="178"/>
        <end position="197"/>
    </location>
</feature>
<protein>
    <submittedName>
        <fullName evidence="3">Zinc ribbon domain-containing protein</fullName>
    </submittedName>
</protein>
<organism evidence="3 4">
    <name type="scientific">Candidatus Paraprevotella stercoravium</name>
    <dbReference type="NCBI Taxonomy" id="2838725"/>
    <lineage>
        <taxon>Bacteria</taxon>
        <taxon>Pseudomonadati</taxon>
        <taxon>Bacteroidota</taxon>
        <taxon>Bacteroidia</taxon>
        <taxon>Bacteroidales</taxon>
        <taxon>Prevotellaceae</taxon>
        <taxon>Paraprevotella</taxon>
    </lineage>
</organism>
<sequence>MEEMKSCPYCGQEILANAKKCKHCGKWLEKQCPQCGEWINAEAKKCRYCGYWFDAWQRRLEEKSEQEQREAQRVVSVEEVKATIEEERENSDTGCLLYVESFIIGMFVGYIYDFKWWGYVVFFSIFSILLSIHFLRILYCIVISLVWGIIGVALSPYLFDESELQIASRILTDNYSDYWWMGVICTVVSLIFHQPAMRSRFDY</sequence>
<reference evidence="3" key="1">
    <citation type="journal article" date="2021" name="PeerJ">
        <title>Extensive microbial diversity within the chicken gut microbiome revealed by metagenomics and culture.</title>
        <authorList>
            <person name="Gilroy R."/>
            <person name="Ravi A."/>
            <person name="Getino M."/>
            <person name="Pursley I."/>
            <person name="Horton D.L."/>
            <person name="Alikhan N.F."/>
            <person name="Baker D."/>
            <person name="Gharbi K."/>
            <person name="Hall N."/>
            <person name="Watson M."/>
            <person name="Adriaenssens E.M."/>
            <person name="Foster-Nyarko E."/>
            <person name="Jarju S."/>
            <person name="Secka A."/>
            <person name="Antonio M."/>
            <person name="Oren A."/>
            <person name="Chaudhuri R.R."/>
            <person name="La Ragione R."/>
            <person name="Hildebrand F."/>
            <person name="Pallen M.J."/>
        </authorList>
    </citation>
    <scope>NUCLEOTIDE SEQUENCE</scope>
    <source>
        <strain evidence="3">G3-2149</strain>
    </source>
</reference>
<keyword evidence="1" id="KW-0472">Membrane</keyword>
<feature type="transmembrane region" description="Helical" evidence="1">
    <location>
        <begin position="118"/>
        <end position="135"/>
    </location>
</feature>
<feature type="transmembrane region" description="Helical" evidence="1">
    <location>
        <begin position="140"/>
        <end position="158"/>
    </location>
</feature>
<accession>A0A9E2L6H6</accession>
<proteinExistence type="predicted"/>
<evidence type="ECO:0000313" key="4">
    <source>
        <dbReference type="Proteomes" id="UP000823865"/>
    </source>
</evidence>
<dbReference type="EMBL" id="JAHLFU010000181">
    <property type="protein sequence ID" value="MBU3853857.1"/>
    <property type="molecule type" value="Genomic_DNA"/>
</dbReference>
<evidence type="ECO:0000259" key="2">
    <source>
        <dbReference type="Pfam" id="PF12773"/>
    </source>
</evidence>
<keyword evidence="1" id="KW-0812">Transmembrane</keyword>
<comment type="caution">
    <text evidence="3">The sequence shown here is derived from an EMBL/GenBank/DDBJ whole genome shotgun (WGS) entry which is preliminary data.</text>
</comment>
<reference evidence="3" key="2">
    <citation type="submission" date="2021-04" db="EMBL/GenBank/DDBJ databases">
        <authorList>
            <person name="Gilroy R."/>
        </authorList>
    </citation>
    <scope>NUCLEOTIDE SEQUENCE</scope>
    <source>
        <strain evidence="3">G3-2149</strain>
    </source>
</reference>
<feature type="domain" description="DZANK-type" evidence="2">
    <location>
        <begin position="7"/>
        <end position="50"/>
    </location>
</feature>
<evidence type="ECO:0000313" key="3">
    <source>
        <dbReference type="EMBL" id="MBU3853857.1"/>
    </source>
</evidence>